<protein>
    <recommendedName>
        <fullName evidence="4">Transposase</fullName>
    </recommendedName>
</protein>
<dbReference type="EMBL" id="JAAKZX010000529">
    <property type="protein sequence ID" value="NGO49566.1"/>
    <property type="molecule type" value="Genomic_DNA"/>
</dbReference>
<proteinExistence type="predicted"/>
<feature type="region of interest" description="Disordered" evidence="1">
    <location>
        <begin position="34"/>
        <end position="54"/>
    </location>
</feature>
<accession>A0ABX0E5U0</accession>
<name>A0ABX0E5U0_9ACTN</name>
<keyword evidence="3" id="KW-1185">Reference proteome</keyword>
<organism evidence="2 3">
    <name type="scientific">Streptomyces ureilyticus</name>
    <dbReference type="NCBI Taxonomy" id="1775131"/>
    <lineage>
        <taxon>Bacteria</taxon>
        <taxon>Bacillati</taxon>
        <taxon>Actinomycetota</taxon>
        <taxon>Actinomycetes</taxon>
        <taxon>Kitasatosporales</taxon>
        <taxon>Streptomycetaceae</taxon>
        <taxon>Streptomyces</taxon>
    </lineage>
</organism>
<feature type="non-terminal residue" evidence="2">
    <location>
        <position position="177"/>
    </location>
</feature>
<evidence type="ECO:0000256" key="1">
    <source>
        <dbReference type="SAM" id="MobiDB-lite"/>
    </source>
</evidence>
<feature type="non-terminal residue" evidence="2">
    <location>
        <position position="1"/>
    </location>
</feature>
<reference evidence="2 3" key="1">
    <citation type="submission" date="2020-02" db="EMBL/GenBank/DDBJ databases">
        <title>Whole-genome analyses of novel actinobacteria.</title>
        <authorList>
            <person name="Sahin N."/>
            <person name="Tokatli A."/>
        </authorList>
    </citation>
    <scope>NUCLEOTIDE SEQUENCE [LARGE SCALE GENOMIC DNA]</scope>
    <source>
        <strain evidence="2 3">YC419</strain>
    </source>
</reference>
<dbReference type="Proteomes" id="UP001518140">
    <property type="component" value="Unassembled WGS sequence"/>
</dbReference>
<evidence type="ECO:0008006" key="4">
    <source>
        <dbReference type="Google" id="ProtNLM"/>
    </source>
</evidence>
<evidence type="ECO:0000313" key="3">
    <source>
        <dbReference type="Proteomes" id="UP001518140"/>
    </source>
</evidence>
<gene>
    <name evidence="2" type="ORF">G6048_48530</name>
</gene>
<evidence type="ECO:0000313" key="2">
    <source>
        <dbReference type="EMBL" id="NGO49566.1"/>
    </source>
</evidence>
<sequence length="177" mass="19831">DEEALRAVGSHLGALAGADLAARVRIGNVPAAHNRRAERKKALTAQSSSRWAGSITRTSEDQYQLARRALNARIGCLRRAIATIISRLAVTPGTREQRGRRWVRGYADDSERRAKQQRLQILQGQLRRAVRERNSGRVRVTRGGRRLLNARHHLYDAATAEKPLTAADWQAQLEGWD</sequence>
<feature type="compositionally biased region" description="Polar residues" evidence="1">
    <location>
        <begin position="44"/>
        <end position="54"/>
    </location>
</feature>
<comment type="caution">
    <text evidence="2">The sequence shown here is derived from an EMBL/GenBank/DDBJ whole genome shotgun (WGS) entry which is preliminary data.</text>
</comment>